<dbReference type="EMBL" id="DF830086">
    <property type="protein sequence ID" value="GAK67518.1"/>
    <property type="molecule type" value="Genomic_DNA"/>
</dbReference>
<dbReference type="RefSeq" id="XP_014654166.1">
    <property type="nucleotide sequence ID" value="XM_014798680.1"/>
</dbReference>
<dbReference type="InterPro" id="IPR029063">
    <property type="entry name" value="SAM-dependent_MTases_sf"/>
</dbReference>
<dbReference type="GeneID" id="26306629"/>
<sequence length="328" mass="35920">MDMDGPTLAEEFFDLTSVEVAANHLQPAESVGKENSVQAAQTSHRLDIMYAWLVGDDPWSDNGRTYYGGKRSLFGGRVMDLGCGQGDLTGAMAAVLAKNIDLFQLKNSEPPSIVGVDPASPDYGSPYTLHQAQSHLAQNEALKPHLSFILGKTAHEVLKSQHFDTVTLAHSIWYFPSVKMIRDTFKAIREAGVKNLLLAEWAMSVSHTEAVPHLLAVLLQAQSPLRDGNVRTPISPTQIVALAAEAGWKVDDYVIFTPRKELQDGRWEVDMARDAVKLFNDSVPEALDQSGQRLLHSIQTSSSALEEAVRWGGKGRCMDVWTAVLSPA</sequence>
<dbReference type="SUPFAM" id="SSF53335">
    <property type="entry name" value="S-adenosyl-L-methionine-dependent methyltransferases"/>
    <property type="match status" value="1"/>
</dbReference>
<dbReference type="Pfam" id="PF13489">
    <property type="entry name" value="Methyltransf_23"/>
    <property type="match status" value="1"/>
</dbReference>
<dbReference type="AlphaFoldDB" id="A0A081CLH2"/>
<evidence type="ECO:0000313" key="1">
    <source>
        <dbReference type="EMBL" id="GAK67518.1"/>
    </source>
</evidence>
<protein>
    <submittedName>
        <fullName evidence="1">Uncharacterized protein</fullName>
    </submittedName>
</protein>
<reference evidence="2" key="1">
    <citation type="journal article" date="2014" name="Genome Announc.">
        <title>Draft Genome Sequence of the Yeast Pseudozyma antarctica Type Strain JCM10317, a Producer of the Glycolipid Biosurfactants, Mannosylerythritol Lipids.</title>
        <authorList>
            <person name="Saika A."/>
            <person name="Koike H."/>
            <person name="Hori T."/>
            <person name="Fukuoka T."/>
            <person name="Sato S."/>
            <person name="Habe H."/>
            <person name="Kitamoto D."/>
            <person name="Morita T."/>
        </authorList>
    </citation>
    <scope>NUCLEOTIDE SEQUENCE [LARGE SCALE GENOMIC DNA]</scope>
    <source>
        <strain evidence="2">JCM 10317</strain>
    </source>
</reference>
<gene>
    <name evidence="1" type="ORF">PAN0_019d5746</name>
</gene>
<proteinExistence type="predicted"/>
<name>A0A081CLH2_PSEA2</name>
<dbReference type="HOGENOM" id="CLU_058846_1_0_1"/>
<accession>A0A081CLH2</accession>
<dbReference type="Proteomes" id="UP000053758">
    <property type="component" value="Unassembled WGS sequence"/>
</dbReference>
<keyword evidence="2" id="KW-1185">Reference proteome</keyword>
<dbReference type="OrthoDB" id="8300214at2759"/>
<evidence type="ECO:0000313" key="2">
    <source>
        <dbReference type="Proteomes" id="UP000053758"/>
    </source>
</evidence>
<organism evidence="1 2">
    <name type="scientific">Pseudozyma antarctica</name>
    <name type="common">Yeast</name>
    <name type="synonym">Candida antarctica</name>
    <dbReference type="NCBI Taxonomy" id="84753"/>
    <lineage>
        <taxon>Eukaryota</taxon>
        <taxon>Fungi</taxon>
        <taxon>Dikarya</taxon>
        <taxon>Basidiomycota</taxon>
        <taxon>Ustilaginomycotina</taxon>
        <taxon>Ustilaginomycetes</taxon>
        <taxon>Ustilaginales</taxon>
        <taxon>Ustilaginaceae</taxon>
        <taxon>Moesziomyces</taxon>
    </lineage>
</organism>
<dbReference type="Gene3D" id="3.40.50.150">
    <property type="entry name" value="Vaccinia Virus protein VP39"/>
    <property type="match status" value="1"/>
</dbReference>